<reference evidence="3" key="1">
    <citation type="submission" date="2023-05" db="EMBL/GenBank/DDBJ databases">
        <authorList>
            <person name="Stuckert A."/>
        </authorList>
    </citation>
    <scope>NUCLEOTIDE SEQUENCE</scope>
</reference>
<proteinExistence type="predicted"/>
<keyword evidence="2" id="KW-0067">ATP-binding</keyword>
<evidence type="ECO:0000313" key="3">
    <source>
        <dbReference type="EMBL" id="CAI9588325.1"/>
    </source>
</evidence>
<evidence type="ECO:0000313" key="4">
    <source>
        <dbReference type="Proteomes" id="UP001162483"/>
    </source>
</evidence>
<organism evidence="3 4">
    <name type="scientific">Staurois parvus</name>
    <dbReference type="NCBI Taxonomy" id="386267"/>
    <lineage>
        <taxon>Eukaryota</taxon>
        <taxon>Metazoa</taxon>
        <taxon>Chordata</taxon>
        <taxon>Craniata</taxon>
        <taxon>Vertebrata</taxon>
        <taxon>Euteleostomi</taxon>
        <taxon>Amphibia</taxon>
        <taxon>Batrachia</taxon>
        <taxon>Anura</taxon>
        <taxon>Neobatrachia</taxon>
        <taxon>Ranoidea</taxon>
        <taxon>Ranidae</taxon>
        <taxon>Staurois</taxon>
    </lineage>
</organism>
<protein>
    <submittedName>
        <fullName evidence="3">Uncharacterized protein</fullName>
    </submittedName>
</protein>
<keyword evidence="1" id="KW-0547">Nucleotide-binding</keyword>
<sequence>MEHFQLSLSGLGIIAQRSGAELSQYLSKQIWTPQDRESLLSSLAQLLLDKECTLLIGRQLRPLLLDLLERNAESIKSGNQVNHDLHERLCVAMSKLVTRHPDVLPFALQYFQTASPVFQRLFLESCDTSTVRYGRRRMKLRDLMEAAFRFLQQ</sequence>
<evidence type="ECO:0000256" key="1">
    <source>
        <dbReference type="ARBA" id="ARBA00022741"/>
    </source>
</evidence>
<dbReference type="Proteomes" id="UP001162483">
    <property type="component" value="Unassembled WGS sequence"/>
</dbReference>
<dbReference type="PANTHER" id="PTHR48103:SF2">
    <property type="entry name" value="MIDASIN"/>
    <property type="match status" value="1"/>
</dbReference>
<evidence type="ECO:0000256" key="2">
    <source>
        <dbReference type="ARBA" id="ARBA00022840"/>
    </source>
</evidence>
<gene>
    <name evidence="3" type="ORF">SPARVUS_LOCUS10737719</name>
</gene>
<name>A0ABN9EU37_9NEOB</name>
<dbReference type="EMBL" id="CATNWA010015949">
    <property type="protein sequence ID" value="CAI9588325.1"/>
    <property type="molecule type" value="Genomic_DNA"/>
</dbReference>
<dbReference type="PANTHER" id="PTHR48103">
    <property type="entry name" value="MIDASIN-RELATED"/>
    <property type="match status" value="1"/>
</dbReference>
<accession>A0ABN9EU37</accession>
<feature type="non-terminal residue" evidence="3">
    <location>
        <position position="153"/>
    </location>
</feature>
<keyword evidence="4" id="KW-1185">Reference proteome</keyword>
<comment type="caution">
    <text evidence="3">The sequence shown here is derived from an EMBL/GenBank/DDBJ whole genome shotgun (WGS) entry which is preliminary data.</text>
</comment>